<accession>A0A9W4DTC3</accession>
<name>A0A9W4DTC3_9ACTN</name>
<reference evidence="1" key="1">
    <citation type="submission" date="2021-05" db="EMBL/GenBank/DDBJ databases">
        <authorList>
            <person name="Arsene-Ploetze F."/>
        </authorList>
    </citation>
    <scope>NUCLEOTIDE SEQUENCE</scope>
    <source>
        <strain evidence="1">DSM 42138</strain>
    </source>
</reference>
<organism evidence="1 2">
    <name type="scientific">Actinacidiphila cocklensis</name>
    <dbReference type="NCBI Taxonomy" id="887465"/>
    <lineage>
        <taxon>Bacteria</taxon>
        <taxon>Bacillati</taxon>
        <taxon>Actinomycetota</taxon>
        <taxon>Actinomycetes</taxon>
        <taxon>Kitasatosporales</taxon>
        <taxon>Streptomycetaceae</taxon>
        <taxon>Actinacidiphila</taxon>
    </lineage>
</organism>
<dbReference type="EMBL" id="CAJSLV010000064">
    <property type="protein sequence ID" value="CAG6395644.1"/>
    <property type="molecule type" value="Genomic_DNA"/>
</dbReference>
<evidence type="ECO:0000313" key="2">
    <source>
        <dbReference type="Proteomes" id="UP001152519"/>
    </source>
</evidence>
<sequence length="188" mass="20769">MSDGDIKRKLLVPRREWVRPAGARKLHALVESSMGEAEFYRRRSAAQDFDARANCLEAWELVVGGETKMSVRDAGAPGISLQKRMRTGIHGEILGNEFRAQGAMRNLMSARRRVDFTSHDKVVSFRAQGFRRVMSSSSGGVSVPLAQESRGRWSCAGLDEPDAVVLVFFVLVGLDFFLDSPLGDLSPI</sequence>
<comment type="caution">
    <text evidence="1">The sequence shown here is derived from an EMBL/GenBank/DDBJ whole genome shotgun (WGS) entry which is preliminary data.</text>
</comment>
<dbReference type="Proteomes" id="UP001152519">
    <property type="component" value="Unassembled WGS sequence"/>
</dbReference>
<dbReference type="AlphaFoldDB" id="A0A9W4DTC3"/>
<proteinExistence type="predicted"/>
<keyword evidence="2" id="KW-1185">Reference proteome</keyword>
<dbReference type="RefSeq" id="WP_251492940.1">
    <property type="nucleotide sequence ID" value="NZ_CAJSLV010000064.1"/>
</dbReference>
<evidence type="ECO:0000313" key="1">
    <source>
        <dbReference type="EMBL" id="CAG6395644.1"/>
    </source>
</evidence>
<protein>
    <submittedName>
        <fullName evidence="1">Uncharacterized protein</fullName>
    </submittedName>
</protein>
<gene>
    <name evidence="1" type="ORF">SCOCK_340068</name>
</gene>